<evidence type="ECO:0000256" key="1">
    <source>
        <dbReference type="ARBA" id="ARBA00004651"/>
    </source>
</evidence>
<evidence type="ECO:0000256" key="5">
    <source>
        <dbReference type="ARBA" id="ARBA00023136"/>
    </source>
</evidence>
<comment type="similarity">
    <text evidence="6">Belongs to the ABC-4 integral membrane protein family.</text>
</comment>
<feature type="transmembrane region" description="Helical" evidence="7">
    <location>
        <begin position="159"/>
        <end position="181"/>
    </location>
</feature>
<dbReference type="EMBL" id="ABVR01000035">
    <property type="protein sequence ID" value="EEG91073.1"/>
    <property type="molecule type" value="Genomic_DNA"/>
</dbReference>
<protein>
    <submittedName>
        <fullName evidence="9">Efflux ABC transporter, permease protein</fullName>
    </submittedName>
</protein>
<dbReference type="Proteomes" id="UP000003793">
    <property type="component" value="Unassembled WGS sequence"/>
</dbReference>
<evidence type="ECO:0000256" key="2">
    <source>
        <dbReference type="ARBA" id="ARBA00022475"/>
    </source>
</evidence>
<keyword evidence="4 7" id="KW-1133">Transmembrane helix</keyword>
<reference evidence="9 10" key="2">
    <citation type="submission" date="2009-03" db="EMBL/GenBank/DDBJ databases">
        <title>Draft genome sequence of Coprococcus comes (ATCC 27758).</title>
        <authorList>
            <person name="Sudarsanam P."/>
            <person name="Ley R."/>
            <person name="Guruge J."/>
            <person name="Turnbaugh P.J."/>
            <person name="Mahowald M."/>
            <person name="Liep D."/>
            <person name="Gordon J."/>
        </authorList>
    </citation>
    <scope>NUCLEOTIDE SEQUENCE [LARGE SCALE GENOMIC DNA]</scope>
    <source>
        <strain evidence="9 10">ATCC 27758</strain>
    </source>
</reference>
<organism evidence="9 10">
    <name type="scientific">Coprococcus comes ATCC 27758</name>
    <dbReference type="NCBI Taxonomy" id="470146"/>
    <lineage>
        <taxon>Bacteria</taxon>
        <taxon>Bacillati</taxon>
        <taxon>Bacillota</taxon>
        <taxon>Clostridia</taxon>
        <taxon>Lachnospirales</taxon>
        <taxon>Lachnospiraceae</taxon>
        <taxon>Coprococcus</taxon>
    </lineage>
</organism>
<proteinExistence type="inferred from homology"/>
<evidence type="ECO:0000313" key="9">
    <source>
        <dbReference type="EMBL" id="EEG91073.1"/>
    </source>
</evidence>
<dbReference type="GO" id="GO:0022857">
    <property type="term" value="F:transmembrane transporter activity"/>
    <property type="evidence" value="ECO:0007669"/>
    <property type="project" value="TreeGrafter"/>
</dbReference>
<comment type="subcellular location">
    <subcellularLocation>
        <location evidence="1">Cell membrane</location>
        <topology evidence="1">Multi-pass membrane protein</topology>
    </subcellularLocation>
</comment>
<gene>
    <name evidence="9" type="ORF">COPCOM_00705</name>
</gene>
<feature type="transmembrane region" description="Helical" evidence="7">
    <location>
        <begin position="106"/>
        <end position="127"/>
    </location>
</feature>
<dbReference type="HOGENOM" id="CLU_1183404_0_0_9"/>
<dbReference type="Pfam" id="PF02687">
    <property type="entry name" value="FtsX"/>
    <property type="match status" value="1"/>
</dbReference>
<evidence type="ECO:0000259" key="8">
    <source>
        <dbReference type="Pfam" id="PF02687"/>
    </source>
</evidence>
<dbReference type="PANTHER" id="PTHR30572:SF4">
    <property type="entry name" value="ABC TRANSPORTER PERMEASE YTRF"/>
    <property type="match status" value="1"/>
</dbReference>
<keyword evidence="2" id="KW-1003">Cell membrane</keyword>
<name>C0B6D3_9FIRM</name>
<reference evidence="9 10" key="1">
    <citation type="submission" date="2009-02" db="EMBL/GenBank/DDBJ databases">
        <authorList>
            <person name="Fulton L."/>
            <person name="Clifton S."/>
            <person name="Fulton B."/>
            <person name="Xu J."/>
            <person name="Minx P."/>
            <person name="Pepin K.H."/>
            <person name="Johnson M."/>
            <person name="Bhonagiri V."/>
            <person name="Nash W.E."/>
            <person name="Mardis E.R."/>
            <person name="Wilson R.K."/>
        </authorList>
    </citation>
    <scope>NUCLEOTIDE SEQUENCE [LARGE SCALE GENOMIC DNA]</scope>
    <source>
        <strain evidence="9 10">ATCC 27758</strain>
    </source>
</reference>
<comment type="caution">
    <text evidence="9">The sequence shown here is derived from an EMBL/GenBank/DDBJ whole genome shotgun (WGS) entry which is preliminary data.</text>
</comment>
<keyword evidence="3 7" id="KW-0812">Transmembrane</keyword>
<accession>C0B6D3</accession>
<dbReference type="InterPro" id="IPR003838">
    <property type="entry name" value="ABC3_permease_C"/>
</dbReference>
<sequence length="234" mass="26114">MTCALYEDQQTTKTFTIEGVTDENYYTALLGYPPTIIASDQVVKTFANHPITLKTSIKYHKEYDRDTEQEILALLEKNDNAKDFSWESKIEDADEIEKAQGNMPQLGIGIVLILAFIGIMNYMNTFVVNVQSRMMELSVMESIGMTPKQILGMLVREGVLYAGGAWLVTLTVGMGATYLLYESMNYRGIAFSVSILPLLFAVGISLLVCTMVPVLTWIILEKNGTVVERIKGVE</sequence>
<evidence type="ECO:0000256" key="7">
    <source>
        <dbReference type="SAM" id="Phobius"/>
    </source>
</evidence>
<evidence type="ECO:0000256" key="6">
    <source>
        <dbReference type="ARBA" id="ARBA00038076"/>
    </source>
</evidence>
<dbReference type="InterPro" id="IPR050250">
    <property type="entry name" value="Macrolide_Exporter_MacB"/>
</dbReference>
<dbReference type="AlphaFoldDB" id="C0B6D3"/>
<evidence type="ECO:0000256" key="4">
    <source>
        <dbReference type="ARBA" id="ARBA00022989"/>
    </source>
</evidence>
<evidence type="ECO:0000256" key="3">
    <source>
        <dbReference type="ARBA" id="ARBA00022692"/>
    </source>
</evidence>
<keyword evidence="5 7" id="KW-0472">Membrane</keyword>
<feature type="domain" description="ABC3 transporter permease C-terminal" evidence="8">
    <location>
        <begin position="110"/>
        <end position="218"/>
    </location>
</feature>
<dbReference type="PANTHER" id="PTHR30572">
    <property type="entry name" value="MEMBRANE COMPONENT OF TRANSPORTER-RELATED"/>
    <property type="match status" value="1"/>
</dbReference>
<dbReference type="GO" id="GO:0005886">
    <property type="term" value="C:plasma membrane"/>
    <property type="evidence" value="ECO:0007669"/>
    <property type="project" value="UniProtKB-SubCell"/>
</dbReference>
<feature type="transmembrane region" description="Helical" evidence="7">
    <location>
        <begin position="193"/>
        <end position="220"/>
    </location>
</feature>
<evidence type="ECO:0000313" key="10">
    <source>
        <dbReference type="Proteomes" id="UP000003793"/>
    </source>
</evidence>